<gene>
    <name evidence="1" type="ORF">CHLRE_06g285850v5</name>
</gene>
<evidence type="ECO:0000313" key="1">
    <source>
        <dbReference type="EMBL" id="PNW82606.1"/>
    </source>
</evidence>
<dbReference type="EMBL" id="CM008967">
    <property type="protein sequence ID" value="PNW82606.1"/>
    <property type="molecule type" value="Genomic_DNA"/>
</dbReference>
<dbReference type="OrthoDB" id="548802at2759"/>
<dbReference type="PANTHER" id="PTHR35506:SF1">
    <property type="entry name" value="OS02G0135600 PROTEIN"/>
    <property type="match status" value="1"/>
</dbReference>
<dbReference type="Proteomes" id="UP000006906">
    <property type="component" value="Chromosome 6"/>
</dbReference>
<dbReference type="GeneID" id="66053786"/>
<keyword evidence="2" id="KW-1185">Reference proteome</keyword>
<name>A0A2K3DPZ3_CHLRE</name>
<dbReference type="ExpressionAtlas" id="A0A2K3DPZ3">
    <property type="expression patterns" value="baseline"/>
</dbReference>
<dbReference type="KEGG" id="cre:CHLRE_06g285850v5"/>
<dbReference type="PANTHER" id="PTHR35506">
    <property type="entry name" value="OS02G0135600 PROTEIN"/>
    <property type="match status" value="1"/>
</dbReference>
<dbReference type="RefSeq" id="XP_042924048.1">
    <property type="nucleotide sequence ID" value="XM_043063341.1"/>
</dbReference>
<organism evidence="1 2">
    <name type="scientific">Chlamydomonas reinhardtii</name>
    <name type="common">Chlamydomonas smithii</name>
    <dbReference type="NCBI Taxonomy" id="3055"/>
    <lineage>
        <taxon>Eukaryota</taxon>
        <taxon>Viridiplantae</taxon>
        <taxon>Chlorophyta</taxon>
        <taxon>core chlorophytes</taxon>
        <taxon>Chlorophyceae</taxon>
        <taxon>CS clade</taxon>
        <taxon>Chlamydomonadales</taxon>
        <taxon>Chlamydomonadaceae</taxon>
        <taxon>Chlamydomonas</taxon>
    </lineage>
</organism>
<sequence>MPRLRQRIVYCDCFDCADRPAESTLTPEQLDAATAVARQEPPPKALLIFVTGMLLAADGSTNLDVHTLPHCNLLVREGNLGLLATRGGGDHSAAGLTPAISELSQLLGVYPEVARQPPTAAEDQEAVEAEAGSSSLPSLASRYKGMQAALASTSAPARALARRLGMAVPQRLCLGRSAAAEVGAGAGAAGGHEATAAKRPAPLALPEAVPFAAAMAEELGAAEGSSGRDLLLLHVDLEDLVAAAAEGAGTEAGAAAGAGGDAGAAAEARWEAAGEALEWLDALVKALLGIREIRERTLLTLVVSPSGRPMPAAAAAGQQLASSATAAPPAALLLPGGAAAPPIDPAAAVLTPHNPAQLGRSAGAALAAAAASVSAAAAAASGANTAAGGLAILDATLDSDVAAGGLGSGAAAASAARDAASFPLVSRPLQSFEFLGLERLTGPGGCGVDLAAPLLVVRRLPGVVRRDRAERLSYRDALAAGGLGCVQLERLLPEVAYKVARAPKYGA</sequence>
<proteinExistence type="predicted"/>
<accession>A0A2K3DPZ3</accession>
<protein>
    <submittedName>
        <fullName evidence="1">Uncharacterized protein</fullName>
    </submittedName>
</protein>
<reference evidence="1 2" key="1">
    <citation type="journal article" date="2007" name="Science">
        <title>The Chlamydomonas genome reveals the evolution of key animal and plant functions.</title>
        <authorList>
            <person name="Merchant S.S."/>
            <person name="Prochnik S.E."/>
            <person name="Vallon O."/>
            <person name="Harris E.H."/>
            <person name="Karpowicz S.J."/>
            <person name="Witman G.B."/>
            <person name="Terry A."/>
            <person name="Salamov A."/>
            <person name="Fritz-Laylin L.K."/>
            <person name="Marechal-Drouard L."/>
            <person name="Marshall W.F."/>
            <person name="Qu L.H."/>
            <person name="Nelson D.R."/>
            <person name="Sanderfoot A.A."/>
            <person name="Spalding M.H."/>
            <person name="Kapitonov V.V."/>
            <person name="Ren Q."/>
            <person name="Ferris P."/>
            <person name="Lindquist E."/>
            <person name="Shapiro H."/>
            <person name="Lucas S.M."/>
            <person name="Grimwood J."/>
            <person name="Schmutz J."/>
            <person name="Cardol P."/>
            <person name="Cerutti H."/>
            <person name="Chanfreau G."/>
            <person name="Chen C.L."/>
            <person name="Cognat V."/>
            <person name="Croft M.T."/>
            <person name="Dent R."/>
            <person name="Dutcher S."/>
            <person name="Fernandez E."/>
            <person name="Fukuzawa H."/>
            <person name="Gonzalez-Ballester D."/>
            <person name="Gonzalez-Halphen D."/>
            <person name="Hallmann A."/>
            <person name="Hanikenne M."/>
            <person name="Hippler M."/>
            <person name="Inwood W."/>
            <person name="Jabbari K."/>
            <person name="Kalanon M."/>
            <person name="Kuras R."/>
            <person name="Lefebvre P.A."/>
            <person name="Lemaire S.D."/>
            <person name="Lobanov A.V."/>
            <person name="Lohr M."/>
            <person name="Manuell A."/>
            <person name="Meier I."/>
            <person name="Mets L."/>
            <person name="Mittag M."/>
            <person name="Mittelmeier T."/>
            <person name="Moroney J.V."/>
            <person name="Moseley J."/>
            <person name="Napoli C."/>
            <person name="Nedelcu A.M."/>
            <person name="Niyogi K."/>
            <person name="Novoselov S.V."/>
            <person name="Paulsen I.T."/>
            <person name="Pazour G."/>
            <person name="Purton S."/>
            <person name="Ral J.P."/>
            <person name="Riano-Pachon D.M."/>
            <person name="Riekhof W."/>
            <person name="Rymarquis L."/>
            <person name="Schroda M."/>
            <person name="Stern D."/>
            <person name="Umen J."/>
            <person name="Willows R."/>
            <person name="Wilson N."/>
            <person name="Zimmer S.L."/>
            <person name="Allmer J."/>
            <person name="Balk J."/>
            <person name="Bisova K."/>
            <person name="Chen C.J."/>
            <person name="Elias M."/>
            <person name="Gendler K."/>
            <person name="Hauser C."/>
            <person name="Lamb M.R."/>
            <person name="Ledford H."/>
            <person name="Long J.C."/>
            <person name="Minagawa J."/>
            <person name="Page M.D."/>
            <person name="Pan J."/>
            <person name="Pootakham W."/>
            <person name="Roje S."/>
            <person name="Rose A."/>
            <person name="Stahlberg E."/>
            <person name="Terauchi A.M."/>
            <person name="Yang P."/>
            <person name="Ball S."/>
            <person name="Bowler C."/>
            <person name="Dieckmann C.L."/>
            <person name="Gladyshev V.N."/>
            <person name="Green P."/>
            <person name="Jorgensen R."/>
            <person name="Mayfield S."/>
            <person name="Mueller-Roeber B."/>
            <person name="Rajamani S."/>
            <person name="Sayre R.T."/>
            <person name="Brokstein P."/>
            <person name="Dubchak I."/>
            <person name="Goodstein D."/>
            <person name="Hornick L."/>
            <person name="Huang Y.W."/>
            <person name="Jhaveri J."/>
            <person name="Luo Y."/>
            <person name="Martinez D."/>
            <person name="Ngau W.C."/>
            <person name="Otillar B."/>
            <person name="Poliakov A."/>
            <person name="Porter A."/>
            <person name="Szajkowski L."/>
            <person name="Werner G."/>
            <person name="Zhou K."/>
            <person name="Grigoriev I.V."/>
            <person name="Rokhsar D.S."/>
            <person name="Grossman A.R."/>
        </authorList>
    </citation>
    <scope>NUCLEOTIDE SEQUENCE [LARGE SCALE GENOMIC DNA]</scope>
    <source>
        <strain evidence="2">CC-503</strain>
    </source>
</reference>
<dbReference type="AlphaFoldDB" id="A0A2K3DPZ3"/>
<dbReference type="Gramene" id="PNW82606">
    <property type="protein sequence ID" value="PNW82606"/>
    <property type="gene ID" value="CHLRE_06g285850v5"/>
</dbReference>
<dbReference type="InParanoid" id="A0A2K3DPZ3"/>
<evidence type="ECO:0000313" key="2">
    <source>
        <dbReference type="Proteomes" id="UP000006906"/>
    </source>
</evidence>